<evidence type="ECO:0000256" key="15">
    <source>
        <dbReference type="ARBA" id="ARBA00029428"/>
    </source>
</evidence>
<evidence type="ECO:0000259" key="23">
    <source>
        <dbReference type="Pfam" id="PF01299"/>
    </source>
</evidence>
<keyword evidence="14" id="KW-0968">Cytoplasmic vesicle</keyword>
<evidence type="ECO:0000256" key="16">
    <source>
        <dbReference type="ARBA" id="ARBA00053950"/>
    </source>
</evidence>
<dbReference type="AlphaFoldDB" id="A0AAJ7SE96"/>
<feature type="region of interest" description="Disordered" evidence="20">
    <location>
        <begin position="55"/>
        <end position="87"/>
    </location>
</feature>
<comment type="subcellular location">
    <subcellularLocation>
        <location evidence="4">Cell projection</location>
        <location evidence="4">Dendrite</location>
    </subcellularLocation>
    <subcellularLocation>
        <location evidence="17">Cell projection</location>
        <location evidence="17">Growth cone membrane</location>
        <topology evidence="17">Single-pass type I membrane protein</topology>
    </subcellularLocation>
    <subcellularLocation>
        <location evidence="15">Cytoplasmic vesicle</location>
        <location evidence="15">Secretory vesicle</location>
        <location evidence="15">Synaptic vesicle membrane</location>
        <topology evidence="15">Single-pass type I membrane protein</topology>
    </subcellularLocation>
    <subcellularLocation>
        <location evidence="2">Early endosome membrane</location>
        <topology evidence="2">Single-pass type I membrane protein</topology>
    </subcellularLocation>
    <subcellularLocation>
        <location evidence="1">Endoplasmic reticulum-Golgi intermediate compartment membrane</location>
        <topology evidence="1">Single-pass type I membrane protein</topology>
    </subcellularLocation>
    <subcellularLocation>
        <location evidence="3">Recycling endosome</location>
    </subcellularLocation>
</comment>
<evidence type="ECO:0000256" key="17">
    <source>
        <dbReference type="ARBA" id="ARBA00060492"/>
    </source>
</evidence>
<evidence type="ECO:0000256" key="5">
    <source>
        <dbReference type="ARBA" id="ARBA00009644"/>
    </source>
</evidence>
<protein>
    <recommendedName>
        <fullName evidence="18">Lysosome-associated membrane glycoprotein 5</fullName>
    </recommendedName>
    <alternativeName>
        <fullName evidence="19">Lysosome-associated membrane protein 5</fullName>
    </alternativeName>
</protein>
<keyword evidence="12" id="KW-0325">Glycoprotein</keyword>
<feature type="domain" description="Lysosome-associated membrane glycoprotein 2-like luminal" evidence="23">
    <location>
        <begin position="108"/>
        <end position="262"/>
    </location>
</feature>
<accession>A0AAJ7SE96</accession>
<evidence type="ECO:0000256" key="7">
    <source>
        <dbReference type="ARBA" id="ARBA00022729"/>
    </source>
</evidence>
<comment type="function">
    <text evidence="16">Plays a role in short-term synaptic plasticity in a subset of GABAergic neurons in the brain.</text>
</comment>
<feature type="compositionally biased region" description="Basic and acidic residues" evidence="20">
    <location>
        <begin position="59"/>
        <end position="85"/>
    </location>
</feature>
<evidence type="ECO:0000256" key="13">
    <source>
        <dbReference type="ARBA" id="ARBA00023273"/>
    </source>
</evidence>
<proteinExistence type="inferred from homology"/>
<organism evidence="24 25">
    <name type="scientific">Galendromus occidentalis</name>
    <name type="common">western predatory mite</name>
    <dbReference type="NCBI Taxonomy" id="34638"/>
    <lineage>
        <taxon>Eukaryota</taxon>
        <taxon>Metazoa</taxon>
        <taxon>Ecdysozoa</taxon>
        <taxon>Arthropoda</taxon>
        <taxon>Chelicerata</taxon>
        <taxon>Arachnida</taxon>
        <taxon>Acari</taxon>
        <taxon>Parasitiformes</taxon>
        <taxon>Mesostigmata</taxon>
        <taxon>Gamasina</taxon>
        <taxon>Phytoseioidea</taxon>
        <taxon>Phytoseiidae</taxon>
        <taxon>Typhlodrominae</taxon>
        <taxon>Galendromus</taxon>
    </lineage>
</organism>
<dbReference type="Proteomes" id="UP000694867">
    <property type="component" value="Unplaced"/>
</dbReference>
<evidence type="ECO:0000313" key="25">
    <source>
        <dbReference type="RefSeq" id="XP_028966995.1"/>
    </source>
</evidence>
<evidence type="ECO:0000256" key="12">
    <source>
        <dbReference type="ARBA" id="ARBA00023180"/>
    </source>
</evidence>
<keyword evidence="7 22" id="KW-0732">Signal</keyword>
<feature type="chain" id="PRO_5042467161" description="Lysosome-associated membrane glycoprotein 5" evidence="22">
    <location>
        <begin position="23"/>
        <end position="326"/>
    </location>
</feature>
<dbReference type="PANTHER" id="PTHR11506:SF35">
    <property type="entry name" value="LYSOSOME-ASSOCIATED MEMBRANE GLYCOPROTEIN 5"/>
    <property type="match status" value="1"/>
</dbReference>
<dbReference type="KEGG" id="goe:114828173"/>
<evidence type="ECO:0000256" key="21">
    <source>
        <dbReference type="SAM" id="Phobius"/>
    </source>
</evidence>
<dbReference type="GO" id="GO:0005765">
    <property type="term" value="C:lysosomal membrane"/>
    <property type="evidence" value="ECO:0007669"/>
    <property type="project" value="TreeGrafter"/>
</dbReference>
<evidence type="ECO:0000313" key="24">
    <source>
        <dbReference type="Proteomes" id="UP000694867"/>
    </source>
</evidence>
<evidence type="ECO:0000256" key="20">
    <source>
        <dbReference type="SAM" id="MobiDB-lite"/>
    </source>
</evidence>
<dbReference type="PANTHER" id="PTHR11506">
    <property type="entry name" value="LYSOSOME-ASSOCIATED MEMBRANE GLYCOPROTEIN"/>
    <property type="match status" value="1"/>
</dbReference>
<evidence type="ECO:0000256" key="6">
    <source>
        <dbReference type="ARBA" id="ARBA00022692"/>
    </source>
</evidence>
<evidence type="ECO:0000256" key="2">
    <source>
        <dbReference type="ARBA" id="ARBA00004158"/>
    </source>
</evidence>
<feature type="transmembrane region" description="Helical" evidence="21">
    <location>
        <begin position="290"/>
        <end position="312"/>
    </location>
</feature>
<dbReference type="GeneID" id="114828173"/>
<dbReference type="RefSeq" id="XP_028966995.1">
    <property type="nucleotide sequence ID" value="XM_029111162.1"/>
</dbReference>
<evidence type="ECO:0000256" key="19">
    <source>
        <dbReference type="ARBA" id="ARBA00076257"/>
    </source>
</evidence>
<dbReference type="Pfam" id="PF01299">
    <property type="entry name" value="Lamp2-like_luminal"/>
    <property type="match status" value="1"/>
</dbReference>
<dbReference type="GO" id="GO:0072594">
    <property type="term" value="P:establishment of protein localization to organelle"/>
    <property type="evidence" value="ECO:0007669"/>
    <property type="project" value="TreeGrafter"/>
</dbReference>
<evidence type="ECO:0000256" key="4">
    <source>
        <dbReference type="ARBA" id="ARBA00004279"/>
    </source>
</evidence>
<keyword evidence="24" id="KW-1185">Reference proteome</keyword>
<evidence type="ECO:0000256" key="1">
    <source>
        <dbReference type="ARBA" id="ARBA00004151"/>
    </source>
</evidence>
<dbReference type="Gene3D" id="2.40.160.110">
    <property type="match status" value="1"/>
</dbReference>
<name>A0AAJ7SE96_9ACAR</name>
<reference evidence="25" key="1">
    <citation type="submission" date="2025-08" db="UniProtKB">
        <authorList>
            <consortium name="RefSeq"/>
        </authorList>
    </citation>
    <scope>IDENTIFICATION</scope>
</reference>
<keyword evidence="10" id="KW-0770">Synapse</keyword>
<evidence type="ECO:0000256" key="10">
    <source>
        <dbReference type="ARBA" id="ARBA00023018"/>
    </source>
</evidence>
<keyword evidence="8" id="KW-0967">Endosome</keyword>
<evidence type="ECO:0000256" key="22">
    <source>
        <dbReference type="SAM" id="SignalP"/>
    </source>
</evidence>
<keyword evidence="13" id="KW-0966">Cell projection</keyword>
<dbReference type="PROSITE" id="PS51257">
    <property type="entry name" value="PROKAR_LIPOPROTEIN"/>
    <property type="match status" value="1"/>
</dbReference>
<evidence type="ECO:0000256" key="18">
    <source>
        <dbReference type="ARBA" id="ARBA00074379"/>
    </source>
</evidence>
<evidence type="ECO:0000256" key="9">
    <source>
        <dbReference type="ARBA" id="ARBA00022989"/>
    </source>
</evidence>
<gene>
    <name evidence="25" type="primary">LOC114828173</name>
</gene>
<evidence type="ECO:0000256" key="11">
    <source>
        <dbReference type="ARBA" id="ARBA00023136"/>
    </source>
</evidence>
<comment type="similarity">
    <text evidence="5">Belongs to the LAMP family.</text>
</comment>
<feature type="signal peptide" evidence="22">
    <location>
        <begin position="1"/>
        <end position="22"/>
    </location>
</feature>
<dbReference type="InterPro" id="IPR048528">
    <property type="entry name" value="Lamp2-like_luminal"/>
</dbReference>
<evidence type="ECO:0000256" key="3">
    <source>
        <dbReference type="ARBA" id="ARBA00004172"/>
    </source>
</evidence>
<dbReference type="GO" id="GO:0031902">
    <property type="term" value="C:late endosome membrane"/>
    <property type="evidence" value="ECO:0007669"/>
    <property type="project" value="TreeGrafter"/>
</dbReference>
<sequence>MKMSRSSVLLLIAIACISSAGAFRQPVVFPPLDASKYEDASAHELPEQRIIATDSAVPEENHEHADDRPATAPHEELPRSNETRGEPIALAQRSSTIRIKAPEHSLAVWNSDGTICILARFQATFEIPYATASGKKYASIKMPPNRELATRGVCPTESREPLFEVQWPLFKFIMHFARIHSPSSWYVNKIEVQYNTNSPLFPGALNPGRRYASATQNISLFKTPMGQSYGCPLYPPLVLTHQNSSSEIRVKLRDIRLQAYQLTGNYGPLSRCQQVAMAHTLDPYNYDRTVPVAVGSTLAGVSLATIVGYALYRSMFATKVDYGNIR</sequence>
<dbReference type="InterPro" id="IPR002000">
    <property type="entry name" value="Lysosome-assoc_membr_glycop"/>
</dbReference>
<keyword evidence="11 21" id="KW-0472">Membrane</keyword>
<keyword evidence="6 21" id="KW-0812">Transmembrane</keyword>
<evidence type="ECO:0000256" key="8">
    <source>
        <dbReference type="ARBA" id="ARBA00022753"/>
    </source>
</evidence>
<evidence type="ECO:0000256" key="14">
    <source>
        <dbReference type="ARBA" id="ARBA00023329"/>
    </source>
</evidence>
<dbReference type="GO" id="GO:0005886">
    <property type="term" value="C:plasma membrane"/>
    <property type="evidence" value="ECO:0007669"/>
    <property type="project" value="UniProtKB-SubCell"/>
</dbReference>
<keyword evidence="9 21" id="KW-1133">Transmembrane helix</keyword>